<organism evidence="1 2">
    <name type="scientific">Natranaerovirga pectinivora</name>
    <dbReference type="NCBI Taxonomy" id="682400"/>
    <lineage>
        <taxon>Bacteria</taxon>
        <taxon>Bacillati</taxon>
        <taxon>Bacillota</taxon>
        <taxon>Clostridia</taxon>
        <taxon>Lachnospirales</taxon>
        <taxon>Natranaerovirgaceae</taxon>
        <taxon>Natranaerovirga</taxon>
    </lineage>
</organism>
<evidence type="ECO:0008006" key="3">
    <source>
        <dbReference type="Google" id="ProtNLM"/>
    </source>
</evidence>
<comment type="caution">
    <text evidence="1">The sequence shown here is derived from an EMBL/GenBank/DDBJ whole genome shotgun (WGS) entry which is preliminary data.</text>
</comment>
<dbReference type="EMBL" id="SMAL01000003">
    <property type="protein sequence ID" value="TCT15457.1"/>
    <property type="molecule type" value="Genomic_DNA"/>
</dbReference>
<dbReference type="OrthoDB" id="9798859at2"/>
<protein>
    <recommendedName>
        <fullName evidence="3">Multicomponent Na+:H+ antiporter subunit B</fullName>
    </recommendedName>
</protein>
<dbReference type="Proteomes" id="UP000294902">
    <property type="component" value="Unassembled WGS sequence"/>
</dbReference>
<keyword evidence="2" id="KW-1185">Reference proteome</keyword>
<reference evidence="1 2" key="1">
    <citation type="submission" date="2019-03" db="EMBL/GenBank/DDBJ databases">
        <title>Genomic Encyclopedia of Type Strains, Phase IV (KMG-IV): sequencing the most valuable type-strain genomes for metagenomic binning, comparative biology and taxonomic classification.</title>
        <authorList>
            <person name="Goeker M."/>
        </authorList>
    </citation>
    <scope>NUCLEOTIDE SEQUENCE [LARGE SCALE GENOMIC DNA]</scope>
    <source>
        <strain evidence="1 2">DSM 24629</strain>
    </source>
</reference>
<gene>
    <name evidence="1" type="ORF">EDC18_103162</name>
</gene>
<evidence type="ECO:0000313" key="2">
    <source>
        <dbReference type="Proteomes" id="UP000294902"/>
    </source>
</evidence>
<dbReference type="RefSeq" id="WP_132251172.1">
    <property type="nucleotide sequence ID" value="NZ_SMAL01000003.1"/>
</dbReference>
<name>A0A4R3MRP6_9FIRM</name>
<accession>A0A4R3MRP6</accession>
<sequence length="90" mass="10350">MKWETFRKQAMIIILSCFVFFVIKTEEPSHSFDISNSYIENSVKETGAINAATAIYLDYRVYDSLFESLLLLICAVGIHHFNKEEKEGGH</sequence>
<proteinExistence type="predicted"/>
<evidence type="ECO:0000313" key="1">
    <source>
        <dbReference type="EMBL" id="TCT15457.1"/>
    </source>
</evidence>
<dbReference type="AlphaFoldDB" id="A0A4R3MRP6"/>